<organism evidence="3 4">
    <name type="scientific">Streptomyces xiamenensis</name>
    <dbReference type="NCBI Taxonomy" id="408015"/>
    <lineage>
        <taxon>Bacteria</taxon>
        <taxon>Bacillati</taxon>
        <taxon>Actinomycetota</taxon>
        <taxon>Actinomycetes</taxon>
        <taxon>Kitasatosporales</taxon>
        <taxon>Streptomycetaceae</taxon>
        <taxon>Streptomyces</taxon>
    </lineage>
</organism>
<dbReference type="AlphaFoldDB" id="A0A0F7FWL2"/>
<evidence type="ECO:0000256" key="1">
    <source>
        <dbReference type="SAM" id="MobiDB-lite"/>
    </source>
</evidence>
<dbReference type="HOGENOM" id="CLU_176352_1_0_11"/>
<keyword evidence="2" id="KW-0472">Membrane</keyword>
<evidence type="ECO:0000313" key="3">
    <source>
        <dbReference type="EMBL" id="AKG44729.1"/>
    </source>
</evidence>
<name>A0A0F7FWL2_9ACTN</name>
<evidence type="ECO:0008006" key="5">
    <source>
        <dbReference type="Google" id="ProtNLM"/>
    </source>
</evidence>
<dbReference type="Proteomes" id="UP000034034">
    <property type="component" value="Chromosome"/>
</dbReference>
<keyword evidence="2" id="KW-1133">Transmembrane helix</keyword>
<dbReference type="RefSeq" id="WP_030729082.1">
    <property type="nucleotide sequence ID" value="NZ_CP009922.3"/>
</dbReference>
<feature type="region of interest" description="Disordered" evidence="1">
    <location>
        <begin position="66"/>
        <end position="90"/>
    </location>
</feature>
<feature type="compositionally biased region" description="Basic and acidic residues" evidence="1">
    <location>
        <begin position="73"/>
        <end position="90"/>
    </location>
</feature>
<gene>
    <name evidence="3" type="ORF">SXIM_33450</name>
</gene>
<proteinExistence type="predicted"/>
<reference evidence="3" key="1">
    <citation type="submission" date="2019-08" db="EMBL/GenBank/DDBJ databases">
        <title>Complete genome sequence of a mangrove-derived Streptomyces xiamenensis.</title>
        <authorList>
            <person name="Xu J."/>
        </authorList>
    </citation>
    <scope>NUCLEOTIDE SEQUENCE</scope>
    <source>
        <strain evidence="3">318</strain>
    </source>
</reference>
<protein>
    <recommendedName>
        <fullName evidence="5">Integral membrane protein</fullName>
    </recommendedName>
</protein>
<keyword evidence="4" id="KW-1185">Reference proteome</keyword>
<sequence>MSQYRGIDRHRFEPARLVLGLALLAIGVLAYVQARDHEGRLPVGVLLALVAGSLLLAGVVSIVTQSVRRSRKEKGEERGERDRPAGDRLS</sequence>
<keyword evidence="2" id="KW-0812">Transmembrane</keyword>
<dbReference type="EMBL" id="CP009922">
    <property type="protein sequence ID" value="AKG44729.1"/>
    <property type="molecule type" value="Genomic_DNA"/>
</dbReference>
<evidence type="ECO:0000313" key="4">
    <source>
        <dbReference type="Proteomes" id="UP000034034"/>
    </source>
</evidence>
<feature type="transmembrane region" description="Helical" evidence="2">
    <location>
        <begin position="44"/>
        <end position="64"/>
    </location>
</feature>
<dbReference type="PATRIC" id="fig|408015.6.peg.3385"/>
<evidence type="ECO:0000256" key="2">
    <source>
        <dbReference type="SAM" id="Phobius"/>
    </source>
</evidence>
<dbReference type="KEGG" id="sxi:SXIM_33450"/>
<accession>A0A0F7FWL2</accession>
<dbReference type="STRING" id="408015.SXIM_33450"/>